<accession>A0ACB8BLV5</accession>
<protein>
    <submittedName>
        <fullName evidence="1">Uncharacterized protein</fullName>
    </submittedName>
</protein>
<evidence type="ECO:0000313" key="1">
    <source>
        <dbReference type="EMBL" id="KAH7926880.1"/>
    </source>
</evidence>
<dbReference type="EMBL" id="MU266375">
    <property type="protein sequence ID" value="KAH7926880.1"/>
    <property type="molecule type" value="Genomic_DNA"/>
</dbReference>
<gene>
    <name evidence="1" type="ORF">BV22DRAFT_1111399</name>
</gene>
<reference evidence="1" key="1">
    <citation type="journal article" date="2021" name="New Phytol.">
        <title>Evolutionary innovations through gain and loss of genes in the ectomycorrhizal Boletales.</title>
        <authorList>
            <person name="Wu G."/>
            <person name="Miyauchi S."/>
            <person name="Morin E."/>
            <person name="Kuo A."/>
            <person name="Drula E."/>
            <person name="Varga T."/>
            <person name="Kohler A."/>
            <person name="Feng B."/>
            <person name="Cao Y."/>
            <person name="Lipzen A."/>
            <person name="Daum C."/>
            <person name="Hundley H."/>
            <person name="Pangilinan J."/>
            <person name="Johnson J."/>
            <person name="Barry K."/>
            <person name="LaButti K."/>
            <person name="Ng V."/>
            <person name="Ahrendt S."/>
            <person name="Min B."/>
            <person name="Choi I.G."/>
            <person name="Park H."/>
            <person name="Plett J.M."/>
            <person name="Magnuson J."/>
            <person name="Spatafora J.W."/>
            <person name="Nagy L.G."/>
            <person name="Henrissat B."/>
            <person name="Grigoriev I.V."/>
            <person name="Yang Z.L."/>
            <person name="Xu J."/>
            <person name="Martin F.M."/>
        </authorList>
    </citation>
    <scope>NUCLEOTIDE SEQUENCE</scope>
    <source>
        <strain evidence="1">KUC20120723A-06</strain>
    </source>
</reference>
<evidence type="ECO:0000313" key="2">
    <source>
        <dbReference type="Proteomes" id="UP000790709"/>
    </source>
</evidence>
<keyword evidence="2" id="KW-1185">Reference proteome</keyword>
<dbReference type="Proteomes" id="UP000790709">
    <property type="component" value="Unassembled WGS sequence"/>
</dbReference>
<comment type="caution">
    <text evidence="1">The sequence shown here is derived from an EMBL/GenBank/DDBJ whole genome shotgun (WGS) entry which is preliminary data.</text>
</comment>
<name>A0ACB8BLV5_9AGAM</name>
<sequence>MRFTFALVALSAAVSTASAAVVARQGLPNCAVPCLTDANFGGCAPDDDTCLCNNQTFIQSSTSCIQSSCTGSDLTNAESAAQQLCLAVGVTLSSTPAATGSTSPSAASSAAAAPSPSGNGAASKRINALAGAAAFVALAATL</sequence>
<proteinExistence type="predicted"/>
<organism evidence="1 2">
    <name type="scientific">Leucogyrophana mollusca</name>
    <dbReference type="NCBI Taxonomy" id="85980"/>
    <lineage>
        <taxon>Eukaryota</taxon>
        <taxon>Fungi</taxon>
        <taxon>Dikarya</taxon>
        <taxon>Basidiomycota</taxon>
        <taxon>Agaricomycotina</taxon>
        <taxon>Agaricomycetes</taxon>
        <taxon>Agaricomycetidae</taxon>
        <taxon>Boletales</taxon>
        <taxon>Boletales incertae sedis</taxon>
        <taxon>Leucogyrophana</taxon>
    </lineage>
</organism>